<gene>
    <name evidence="1" type="ORF">M972_112318</name>
</gene>
<evidence type="ECO:0000313" key="2">
    <source>
        <dbReference type="Proteomes" id="UP000223596"/>
    </source>
</evidence>
<name>A0AB36THX5_ACETH</name>
<reference evidence="1 2" key="1">
    <citation type="submission" date="2017-09" db="EMBL/GenBank/DDBJ databases">
        <title>Evaluation of Pacific Biosciences Sequencing Technology to Finishing C. thermocellum Genome Sequences.</title>
        <authorList>
            <person name="Brown S."/>
        </authorList>
    </citation>
    <scope>NUCLEOTIDE SEQUENCE [LARGE SCALE GENOMIC DNA]</scope>
    <source>
        <strain evidence="1 2">AD2</strain>
    </source>
</reference>
<dbReference type="RefSeq" id="WP_003511915.1">
    <property type="nucleotide sequence ID" value="NZ_CP013828.1"/>
</dbReference>
<dbReference type="Proteomes" id="UP000223596">
    <property type="component" value="Unassembled WGS sequence"/>
</dbReference>
<dbReference type="InterPro" id="IPR011322">
    <property type="entry name" value="N-reg_PII-like_a/b"/>
</dbReference>
<organism evidence="1 2">
    <name type="scientific">Acetivibrio thermocellus AD2</name>
    <dbReference type="NCBI Taxonomy" id="1138384"/>
    <lineage>
        <taxon>Bacteria</taxon>
        <taxon>Bacillati</taxon>
        <taxon>Bacillota</taxon>
        <taxon>Clostridia</taxon>
        <taxon>Eubacteriales</taxon>
        <taxon>Oscillospiraceae</taxon>
        <taxon>Acetivibrio</taxon>
    </lineage>
</organism>
<sequence>MTEYKHGVDFLTLIADRKYKKEILKFLFDFRCHLIDVIYVKGTVKSEYFRDMLGLVNEEKKVMITGLIAGNLSEQLLEELVTKLNFDKPNTGIAFVVPVNKLSV</sequence>
<dbReference type="EMBL" id="PDBW01000001">
    <property type="protein sequence ID" value="PFH03507.1"/>
    <property type="molecule type" value="Genomic_DNA"/>
</dbReference>
<dbReference type="SUPFAM" id="SSF54913">
    <property type="entry name" value="GlnB-like"/>
    <property type="match status" value="1"/>
</dbReference>
<accession>A0AB36THX5</accession>
<dbReference type="GeneID" id="35804234"/>
<dbReference type="AlphaFoldDB" id="A0AB36THX5"/>
<comment type="caution">
    <text evidence="1">The sequence shown here is derived from an EMBL/GenBank/DDBJ whole genome shotgun (WGS) entry which is preliminary data.</text>
</comment>
<dbReference type="SMR" id="A0AB36THX5"/>
<evidence type="ECO:0000313" key="1">
    <source>
        <dbReference type="EMBL" id="PFH03507.1"/>
    </source>
</evidence>
<protein>
    <submittedName>
        <fullName evidence="1">Uncharacterized protein</fullName>
    </submittedName>
</protein>
<proteinExistence type="predicted"/>